<evidence type="ECO:0000256" key="1">
    <source>
        <dbReference type="ARBA" id="ARBA00022448"/>
    </source>
</evidence>
<keyword evidence="3" id="KW-0547">Nucleotide-binding</keyword>
<dbReference type="PROSITE" id="PS50929">
    <property type="entry name" value="ABC_TM1F"/>
    <property type="match status" value="1"/>
</dbReference>
<dbReference type="Pfam" id="PF00664">
    <property type="entry name" value="ABC_membrane"/>
    <property type="match status" value="1"/>
</dbReference>
<dbReference type="GO" id="GO:0005524">
    <property type="term" value="F:ATP binding"/>
    <property type="evidence" value="ECO:0007669"/>
    <property type="project" value="UniProtKB-KW"/>
</dbReference>
<evidence type="ECO:0000256" key="2">
    <source>
        <dbReference type="ARBA" id="ARBA00022692"/>
    </source>
</evidence>
<feature type="domain" description="ABC transmembrane type-1" evidence="8">
    <location>
        <begin position="151"/>
        <end position="265"/>
    </location>
</feature>
<sequence length="265" mass="30409">MIPIRPFRKGESRTTKIDQSGLFSFVTYSWVFPYLWAAFKGRLSQDQTWNCSIYDSSTVNMARLEYLWNQELEQRPSKPSLFRVICVFIKTRIAVACLVFSFCLVFGFIGPTCFVEFARVLSYGGTWAISYRTGIRVRGALLALLYKKLINIVNVYANDAQRLFDAVTFTPLVLVGPLVLIGGIIYLLCIIGPWSLLGILTFLLFDVFQFALGKTMVRFRASAIKKTERRINLMGEIIRCIRVIKMNCWEETFTEKIEGLQIILI</sequence>
<evidence type="ECO:0000256" key="3">
    <source>
        <dbReference type="ARBA" id="ARBA00022741"/>
    </source>
</evidence>
<dbReference type="PANTHER" id="PTHR24223:SF447">
    <property type="entry name" value="MULTIDRUG RESISTANCE-ASSOCIATED PROTEIN 5"/>
    <property type="match status" value="1"/>
</dbReference>
<dbReference type="InterPro" id="IPR036640">
    <property type="entry name" value="ABC1_TM_sf"/>
</dbReference>
<feature type="transmembrane region" description="Helical" evidence="7">
    <location>
        <begin position="166"/>
        <end position="188"/>
    </location>
</feature>
<accession>A0A0M3KD73</accession>
<reference evidence="11" key="1">
    <citation type="submission" date="2017-02" db="UniProtKB">
        <authorList>
            <consortium name="WormBaseParasite"/>
        </authorList>
    </citation>
    <scope>IDENTIFICATION</scope>
</reference>
<organism evidence="11">
    <name type="scientific">Anisakis simplex</name>
    <name type="common">Herring worm</name>
    <dbReference type="NCBI Taxonomy" id="6269"/>
    <lineage>
        <taxon>Eukaryota</taxon>
        <taxon>Metazoa</taxon>
        <taxon>Ecdysozoa</taxon>
        <taxon>Nematoda</taxon>
        <taxon>Chromadorea</taxon>
        <taxon>Rhabditida</taxon>
        <taxon>Spirurina</taxon>
        <taxon>Ascaridomorpha</taxon>
        <taxon>Ascaridoidea</taxon>
        <taxon>Anisakidae</taxon>
        <taxon>Anisakis</taxon>
        <taxon>Anisakis simplex complex</taxon>
    </lineage>
</organism>
<evidence type="ECO:0000313" key="9">
    <source>
        <dbReference type="EMBL" id="VDK64298.1"/>
    </source>
</evidence>
<evidence type="ECO:0000256" key="6">
    <source>
        <dbReference type="ARBA" id="ARBA00023136"/>
    </source>
</evidence>
<keyword evidence="1" id="KW-0813">Transport</keyword>
<keyword evidence="6 7" id="KW-0472">Membrane</keyword>
<keyword evidence="5 7" id="KW-1133">Transmembrane helix</keyword>
<dbReference type="SUPFAM" id="SSF90123">
    <property type="entry name" value="ABC transporter transmembrane region"/>
    <property type="match status" value="1"/>
</dbReference>
<evidence type="ECO:0000313" key="10">
    <source>
        <dbReference type="Proteomes" id="UP000267096"/>
    </source>
</evidence>
<feature type="transmembrane region" description="Helical" evidence="7">
    <location>
        <begin position="81"/>
        <end position="109"/>
    </location>
</feature>
<evidence type="ECO:0000313" key="11">
    <source>
        <dbReference type="WBParaSite" id="ASIM_0001892501-mRNA-1"/>
    </source>
</evidence>
<evidence type="ECO:0000259" key="8">
    <source>
        <dbReference type="PROSITE" id="PS50929"/>
    </source>
</evidence>
<dbReference type="PANTHER" id="PTHR24223">
    <property type="entry name" value="ATP-BINDING CASSETTE SUB-FAMILY C"/>
    <property type="match status" value="1"/>
</dbReference>
<dbReference type="WBParaSite" id="ASIM_0001892501-mRNA-1">
    <property type="protein sequence ID" value="ASIM_0001892501-mRNA-1"/>
    <property type="gene ID" value="ASIM_0001892501"/>
</dbReference>
<feature type="transmembrane region" description="Helical" evidence="7">
    <location>
        <begin position="129"/>
        <end position="146"/>
    </location>
</feature>
<proteinExistence type="predicted"/>
<dbReference type="InterPro" id="IPR050173">
    <property type="entry name" value="ABC_transporter_C-like"/>
</dbReference>
<keyword evidence="2 7" id="KW-0812">Transmembrane</keyword>
<gene>
    <name evidence="9" type="ORF">ASIM_LOCUS18321</name>
</gene>
<dbReference type="Gene3D" id="1.20.1560.10">
    <property type="entry name" value="ABC transporter type 1, transmembrane domain"/>
    <property type="match status" value="1"/>
</dbReference>
<dbReference type="GO" id="GO:0016020">
    <property type="term" value="C:membrane"/>
    <property type="evidence" value="ECO:0007669"/>
    <property type="project" value="InterPro"/>
</dbReference>
<keyword evidence="4" id="KW-0067">ATP-binding</keyword>
<evidence type="ECO:0000256" key="7">
    <source>
        <dbReference type="SAM" id="Phobius"/>
    </source>
</evidence>
<dbReference type="Proteomes" id="UP000267096">
    <property type="component" value="Unassembled WGS sequence"/>
</dbReference>
<dbReference type="OrthoDB" id="5809089at2759"/>
<dbReference type="AlphaFoldDB" id="A0A0M3KD73"/>
<evidence type="ECO:0000256" key="5">
    <source>
        <dbReference type="ARBA" id="ARBA00022989"/>
    </source>
</evidence>
<name>A0A0M3KD73_ANISI</name>
<dbReference type="GO" id="GO:0140359">
    <property type="term" value="F:ABC-type transporter activity"/>
    <property type="evidence" value="ECO:0007669"/>
    <property type="project" value="InterPro"/>
</dbReference>
<dbReference type="EMBL" id="UYRR01035331">
    <property type="protein sequence ID" value="VDK64298.1"/>
    <property type="molecule type" value="Genomic_DNA"/>
</dbReference>
<feature type="transmembrane region" description="Helical" evidence="7">
    <location>
        <begin position="20"/>
        <end position="39"/>
    </location>
</feature>
<keyword evidence="10" id="KW-1185">Reference proteome</keyword>
<feature type="transmembrane region" description="Helical" evidence="7">
    <location>
        <begin position="194"/>
        <end position="212"/>
    </location>
</feature>
<reference evidence="9 10" key="2">
    <citation type="submission" date="2018-11" db="EMBL/GenBank/DDBJ databases">
        <authorList>
            <consortium name="Pathogen Informatics"/>
        </authorList>
    </citation>
    <scope>NUCLEOTIDE SEQUENCE [LARGE SCALE GENOMIC DNA]</scope>
</reference>
<protein>
    <submittedName>
        <fullName evidence="11">ATP-binding cassette sub-family C member 11 (inferred by orthology to a human protein)</fullName>
    </submittedName>
</protein>
<dbReference type="InterPro" id="IPR011527">
    <property type="entry name" value="ABC1_TM_dom"/>
</dbReference>
<evidence type="ECO:0000256" key="4">
    <source>
        <dbReference type="ARBA" id="ARBA00022840"/>
    </source>
</evidence>